<dbReference type="InterPro" id="IPR003653">
    <property type="entry name" value="Peptidase_C48_C"/>
</dbReference>
<comment type="similarity">
    <text evidence="1">Belongs to the peptidase C48 family.</text>
</comment>
<feature type="compositionally biased region" description="Acidic residues" evidence="6">
    <location>
        <begin position="124"/>
        <end position="142"/>
    </location>
</feature>
<dbReference type="InterPro" id="IPR038765">
    <property type="entry name" value="Papain-like_cys_pep_sf"/>
</dbReference>
<name>L8HL85_ACACF</name>
<dbReference type="EMBL" id="KB007805">
    <property type="protein sequence ID" value="ELR25438.1"/>
    <property type="molecule type" value="Genomic_DNA"/>
</dbReference>
<dbReference type="GO" id="GO:0006508">
    <property type="term" value="P:proteolysis"/>
    <property type="evidence" value="ECO:0007669"/>
    <property type="project" value="UniProtKB-KW"/>
</dbReference>
<protein>
    <submittedName>
        <fullName evidence="8">Ulp1 protease family, Cterminal catalytic domain containing protein</fullName>
    </submittedName>
</protein>
<evidence type="ECO:0000256" key="4">
    <source>
        <dbReference type="ARBA" id="ARBA00022807"/>
    </source>
</evidence>
<evidence type="ECO:0000256" key="3">
    <source>
        <dbReference type="ARBA" id="ARBA00022801"/>
    </source>
</evidence>
<dbReference type="OrthoDB" id="1939479at2759"/>
<evidence type="ECO:0000256" key="1">
    <source>
        <dbReference type="ARBA" id="ARBA00005234"/>
    </source>
</evidence>
<dbReference type="KEGG" id="acan:ACA1_294930"/>
<evidence type="ECO:0000256" key="6">
    <source>
        <dbReference type="SAM" id="MobiDB-lite"/>
    </source>
</evidence>
<feature type="compositionally biased region" description="Acidic residues" evidence="6">
    <location>
        <begin position="272"/>
        <end position="292"/>
    </location>
</feature>
<dbReference type="GeneID" id="14926495"/>
<reference evidence="8 9" key="1">
    <citation type="journal article" date="2013" name="Genome Biol.">
        <title>Genome of Acanthamoeba castellanii highlights extensive lateral gene transfer and early evolution of tyrosine kinase signaling.</title>
        <authorList>
            <person name="Clarke M."/>
            <person name="Lohan A.J."/>
            <person name="Liu B."/>
            <person name="Lagkouvardos I."/>
            <person name="Roy S."/>
            <person name="Zafar N."/>
            <person name="Bertelli C."/>
            <person name="Schilde C."/>
            <person name="Kianianmomeni A."/>
            <person name="Burglin T.R."/>
            <person name="Frech C."/>
            <person name="Turcotte B."/>
            <person name="Kopec K.O."/>
            <person name="Synnott J.M."/>
            <person name="Choo C."/>
            <person name="Paponov I."/>
            <person name="Finkler A."/>
            <person name="Soon Heng Tan C."/>
            <person name="Hutchins A.P."/>
            <person name="Weinmeier T."/>
            <person name="Rattei T."/>
            <person name="Chu J.S."/>
            <person name="Gimenez G."/>
            <person name="Irimia M."/>
            <person name="Rigden D.J."/>
            <person name="Fitzpatrick D.A."/>
            <person name="Lorenzo-Morales J."/>
            <person name="Bateman A."/>
            <person name="Chiu C.H."/>
            <person name="Tang P."/>
            <person name="Hegemann P."/>
            <person name="Fromm H."/>
            <person name="Raoult D."/>
            <person name="Greub G."/>
            <person name="Miranda-Saavedra D."/>
            <person name="Chen N."/>
            <person name="Nash P."/>
            <person name="Ginger M.L."/>
            <person name="Horn M."/>
            <person name="Schaap P."/>
            <person name="Caler L."/>
            <person name="Loftus B."/>
        </authorList>
    </citation>
    <scope>NUCLEOTIDE SEQUENCE [LARGE SCALE GENOMIC DNA]</scope>
    <source>
        <strain evidence="8 9">Neff</strain>
    </source>
</reference>
<dbReference type="STRING" id="1257118.L8HL85"/>
<dbReference type="AlphaFoldDB" id="L8HL85"/>
<feature type="compositionally biased region" description="Low complexity" evidence="6">
    <location>
        <begin position="222"/>
        <end position="231"/>
    </location>
</feature>
<dbReference type="FunFam" id="3.40.395.10:FF:000001">
    <property type="entry name" value="Sentrin-specific protease 1"/>
    <property type="match status" value="1"/>
</dbReference>
<evidence type="ECO:0000256" key="2">
    <source>
        <dbReference type="ARBA" id="ARBA00022670"/>
    </source>
</evidence>
<dbReference type="GO" id="GO:0005634">
    <property type="term" value="C:nucleus"/>
    <property type="evidence" value="ECO:0007669"/>
    <property type="project" value="TreeGrafter"/>
</dbReference>
<dbReference type="Pfam" id="PF02902">
    <property type="entry name" value="Peptidase_C48"/>
    <property type="match status" value="1"/>
</dbReference>
<feature type="compositionally biased region" description="Low complexity" evidence="6">
    <location>
        <begin position="80"/>
        <end position="92"/>
    </location>
</feature>
<feature type="compositionally biased region" description="Basic and acidic residues" evidence="6">
    <location>
        <begin position="143"/>
        <end position="160"/>
    </location>
</feature>
<dbReference type="VEuPathDB" id="AmoebaDB:ACA1_294930"/>
<keyword evidence="2 8" id="KW-0645">Protease</keyword>
<dbReference type="PROSITE" id="PS50600">
    <property type="entry name" value="ULP_PROTEASE"/>
    <property type="match status" value="1"/>
</dbReference>
<gene>
    <name evidence="8" type="ORF">ACA1_294930</name>
</gene>
<evidence type="ECO:0000256" key="5">
    <source>
        <dbReference type="SAM" id="Coils"/>
    </source>
</evidence>
<accession>L8HL85</accession>
<dbReference type="Proteomes" id="UP000011083">
    <property type="component" value="Unassembled WGS sequence"/>
</dbReference>
<feature type="domain" description="Ubiquitin-like protease family profile" evidence="7">
    <location>
        <begin position="421"/>
        <end position="599"/>
    </location>
</feature>
<feature type="region of interest" description="Disordered" evidence="6">
    <location>
        <begin position="34"/>
        <end position="160"/>
    </location>
</feature>
<dbReference type="GO" id="GO:0060255">
    <property type="term" value="P:regulation of macromolecule metabolic process"/>
    <property type="evidence" value="ECO:0007669"/>
    <property type="project" value="UniProtKB-ARBA"/>
</dbReference>
<evidence type="ECO:0000313" key="9">
    <source>
        <dbReference type="Proteomes" id="UP000011083"/>
    </source>
</evidence>
<evidence type="ECO:0000259" key="7">
    <source>
        <dbReference type="PROSITE" id="PS50600"/>
    </source>
</evidence>
<feature type="compositionally biased region" description="Low complexity" evidence="6">
    <location>
        <begin position="34"/>
        <end position="51"/>
    </location>
</feature>
<sequence length="629" mass="72190">MKRGSACEDPANVLVPNGRALASALFAVYGDIETSSTPSYSTATSSSCATAPPTPPLPTVRQPASAPPSPPSSTSPSSPPDTDSSQYTYIDLTNDDYDYDDNRGAQQALHDGSLQLGEHYQAHEDDDTEWAEEEQEQEESSEEAARRLEQERSVAEREWREGPLAAALREAALAPPTLSSRPRAPDLLYDMRRFEEREAFRDALRVNRRGRRTDRRDHSLPSTSTSTSTSSILDSIVADRLRRSPPPDLRQTARRRSQHSFSFSCDHHHQEEEEEPKEEPEAADDGEAEQDELSFPSSGRGGRTTFEHERLFWTSLAICESRKRVHDHNSADWHVKLTREGRLLDRLAAINKSRAELENEHSAFERAFVRLRLKEQRRRLKKARAKWLADDRRPFTLEEKALTSRVLRGRAAEVLVTGFNTELTRQDLQRLRDTEWLNDEVINFYLSLLKQRSDDRLKKADAQQAAAGEAWPRVHFLNTFFYPLLSDKGGYNYARVQKWTRRIDLFAMDRVVVPIHLGNHWCLAVINLQDRRFEYYDSLGSSNRECLQRLRRYLQDEARDKKKIELDLADWGDHQPKDIPLQKNGYDCGVFACKFAECIASGRPFYFSQVDMPIYRKRMMVSILTKTLT</sequence>
<keyword evidence="9" id="KW-1185">Reference proteome</keyword>
<dbReference type="PANTHER" id="PTHR12606">
    <property type="entry name" value="SENTRIN/SUMO-SPECIFIC PROTEASE"/>
    <property type="match status" value="1"/>
</dbReference>
<dbReference type="GO" id="GO:0080090">
    <property type="term" value="P:regulation of primary metabolic process"/>
    <property type="evidence" value="ECO:0007669"/>
    <property type="project" value="UniProtKB-ARBA"/>
</dbReference>
<dbReference type="Gene3D" id="3.40.395.10">
    <property type="entry name" value="Adenoviral Proteinase, Chain A"/>
    <property type="match status" value="1"/>
</dbReference>
<feature type="compositionally biased region" description="Pro residues" evidence="6">
    <location>
        <begin position="65"/>
        <end position="79"/>
    </location>
</feature>
<keyword evidence="3" id="KW-0378">Hydrolase</keyword>
<keyword evidence="4" id="KW-0788">Thiol protease</keyword>
<keyword evidence="5" id="KW-0175">Coiled coil</keyword>
<dbReference type="SUPFAM" id="SSF54001">
    <property type="entry name" value="Cysteine proteinases"/>
    <property type="match status" value="1"/>
</dbReference>
<dbReference type="GO" id="GO:0016929">
    <property type="term" value="F:deSUMOylase activity"/>
    <property type="evidence" value="ECO:0007669"/>
    <property type="project" value="TreeGrafter"/>
</dbReference>
<organism evidence="8 9">
    <name type="scientific">Acanthamoeba castellanii (strain ATCC 30010 / Neff)</name>
    <dbReference type="NCBI Taxonomy" id="1257118"/>
    <lineage>
        <taxon>Eukaryota</taxon>
        <taxon>Amoebozoa</taxon>
        <taxon>Discosea</taxon>
        <taxon>Longamoebia</taxon>
        <taxon>Centramoebida</taxon>
        <taxon>Acanthamoebidae</taxon>
        <taxon>Acanthamoeba</taxon>
    </lineage>
</organism>
<dbReference type="PANTHER" id="PTHR12606:SF141">
    <property type="entry name" value="GH15225P-RELATED"/>
    <property type="match status" value="1"/>
</dbReference>
<feature type="region of interest" description="Disordered" evidence="6">
    <location>
        <begin position="209"/>
        <end position="302"/>
    </location>
</feature>
<feature type="coiled-coil region" evidence="5">
    <location>
        <begin position="347"/>
        <end position="386"/>
    </location>
</feature>
<dbReference type="GO" id="GO:0016926">
    <property type="term" value="P:protein desumoylation"/>
    <property type="evidence" value="ECO:0007669"/>
    <property type="project" value="TreeGrafter"/>
</dbReference>
<dbReference type="RefSeq" id="XP_004368193.1">
    <property type="nucleotide sequence ID" value="XM_004368136.1"/>
</dbReference>
<evidence type="ECO:0000313" key="8">
    <source>
        <dbReference type="EMBL" id="ELR25438.1"/>
    </source>
</evidence>
<proteinExistence type="inferred from homology"/>